<dbReference type="Gene3D" id="3.20.20.370">
    <property type="entry name" value="Glycoside hydrolase/deacetylase"/>
    <property type="match status" value="1"/>
</dbReference>
<keyword evidence="5" id="KW-1185">Reference proteome</keyword>
<dbReference type="InterPro" id="IPR050248">
    <property type="entry name" value="Polysacc_deacetylase_ArnD"/>
</dbReference>
<evidence type="ECO:0000313" key="2">
    <source>
        <dbReference type="EMBL" id="MDW6004669.1"/>
    </source>
</evidence>
<dbReference type="SUPFAM" id="SSF88713">
    <property type="entry name" value="Glycoside hydrolase/deacetylase"/>
    <property type="match status" value="1"/>
</dbReference>
<proteinExistence type="predicted"/>
<evidence type="ECO:0000259" key="1">
    <source>
        <dbReference type="PROSITE" id="PS51677"/>
    </source>
</evidence>
<dbReference type="PROSITE" id="PS51677">
    <property type="entry name" value="NODB"/>
    <property type="match status" value="1"/>
</dbReference>
<dbReference type="Pfam" id="PF16738">
    <property type="entry name" value="CBM26"/>
    <property type="match status" value="1"/>
</dbReference>
<dbReference type="GO" id="GO:0016810">
    <property type="term" value="F:hydrolase activity, acting on carbon-nitrogen (but not peptide) bonds"/>
    <property type="evidence" value="ECO:0007669"/>
    <property type="project" value="InterPro"/>
</dbReference>
<dbReference type="InterPro" id="IPR011330">
    <property type="entry name" value="Glyco_hydro/deAcase_b/a-brl"/>
</dbReference>
<gene>
    <name evidence="2" type="ORF">SBX37_17575</name>
    <name evidence="3" type="ORF">VIM7927_02234</name>
</gene>
<evidence type="ECO:0000313" key="4">
    <source>
        <dbReference type="Proteomes" id="UP000196125"/>
    </source>
</evidence>
<dbReference type="PANTHER" id="PTHR10587">
    <property type="entry name" value="GLYCOSYL TRANSFERASE-RELATED"/>
    <property type="match status" value="1"/>
</dbReference>
<dbReference type="EMBL" id="FXXI01000003">
    <property type="protein sequence ID" value="SMS00959.1"/>
    <property type="molecule type" value="Genomic_DNA"/>
</dbReference>
<dbReference type="RefSeq" id="WP_087481004.1">
    <property type="nucleotide sequence ID" value="NZ_AP024884.1"/>
</dbReference>
<feature type="domain" description="NodB homology" evidence="1">
    <location>
        <begin position="102"/>
        <end position="303"/>
    </location>
</feature>
<reference evidence="2 5" key="2">
    <citation type="submission" date="2023-11" db="EMBL/GenBank/DDBJ databases">
        <title>Plant-associative lifestyle of Vibrio porteresiae and its evolutionary dynamics.</title>
        <authorList>
            <person name="Rameshkumar N."/>
            <person name="Kirti K."/>
        </authorList>
    </citation>
    <scope>NUCLEOTIDE SEQUENCE [LARGE SCALE GENOMIC DNA]</scope>
    <source>
        <strain evidence="2 5">MSSRF38</strain>
    </source>
</reference>
<dbReference type="OrthoDB" id="9814639at2"/>
<dbReference type="InterPro" id="IPR013783">
    <property type="entry name" value="Ig-like_fold"/>
</dbReference>
<dbReference type="AlphaFoldDB" id="A0A1Y6ITF2"/>
<reference evidence="3 4" key="1">
    <citation type="submission" date="2017-05" db="EMBL/GenBank/DDBJ databases">
        <authorList>
            <person name="Song R."/>
            <person name="Chenine A.L."/>
            <person name="Ruprecht R.M."/>
        </authorList>
    </citation>
    <scope>NUCLEOTIDE SEQUENCE [LARGE SCALE GENOMIC DNA]</scope>
    <source>
        <strain evidence="3 4">CECT 7927</strain>
    </source>
</reference>
<dbReference type="Pfam" id="PF01522">
    <property type="entry name" value="Polysacc_deac_1"/>
    <property type="match status" value="1"/>
</dbReference>
<dbReference type="Gene3D" id="2.60.40.10">
    <property type="entry name" value="Immunoglobulins"/>
    <property type="match status" value="1"/>
</dbReference>
<dbReference type="InterPro" id="IPR031965">
    <property type="entry name" value="CBM26"/>
</dbReference>
<protein>
    <submittedName>
        <fullName evidence="2 3">Polysaccharide deacetylase</fullName>
    </submittedName>
</protein>
<organism evidence="3 4">
    <name type="scientific">Vibrio mangrovi</name>
    <dbReference type="NCBI Taxonomy" id="474394"/>
    <lineage>
        <taxon>Bacteria</taxon>
        <taxon>Pseudomonadati</taxon>
        <taxon>Pseudomonadota</taxon>
        <taxon>Gammaproteobacteria</taxon>
        <taxon>Vibrionales</taxon>
        <taxon>Vibrionaceae</taxon>
        <taxon>Vibrio</taxon>
    </lineage>
</organism>
<sequence>MRIHLKKPASWKAAYIHLWDDKNPEKLQTKWPGIRLKKGRDGWHTHQIKGRKNVCFVLTDGKGSQTEDYYLDKAEAWYVDGDLWTIKPNHYDFFTFPNGMKKALGMSYDDGVIQDIRLTRMFTKYGIKGTFHINSGVMDDPSKVPAELAKPVYKGHEISMHSSTHPFLYHATEEHIRAEIYDEKKRLEKLLRRKMIGMSYPFGSYNLTMLKRMKEWGLVYGRVVPETNDFRLPGDLLRWRPSVHHCQSQEITNRFLAEDGSKLSLFLIWGHSWEFDDPNSEYNWTFMEGICQQLSGHKDIWYASMGEIALYLKTLEAVEVSDDGQVFSNNSEHTVWINHDGHGVPLQSGETVAYS</sequence>
<dbReference type="CDD" id="cd10967">
    <property type="entry name" value="CE4_GLA_like_6s"/>
    <property type="match status" value="1"/>
</dbReference>
<accession>A0A1Y6ITF2</accession>
<dbReference type="Proteomes" id="UP001283366">
    <property type="component" value="Unassembled WGS sequence"/>
</dbReference>
<dbReference type="Proteomes" id="UP000196125">
    <property type="component" value="Unassembled WGS sequence"/>
</dbReference>
<dbReference type="EMBL" id="JAWRCO010000002">
    <property type="protein sequence ID" value="MDW6004669.1"/>
    <property type="molecule type" value="Genomic_DNA"/>
</dbReference>
<evidence type="ECO:0000313" key="5">
    <source>
        <dbReference type="Proteomes" id="UP001283366"/>
    </source>
</evidence>
<dbReference type="GO" id="GO:0005975">
    <property type="term" value="P:carbohydrate metabolic process"/>
    <property type="evidence" value="ECO:0007669"/>
    <property type="project" value="InterPro"/>
</dbReference>
<dbReference type="InterPro" id="IPR002509">
    <property type="entry name" value="NODB_dom"/>
</dbReference>
<evidence type="ECO:0000313" key="3">
    <source>
        <dbReference type="EMBL" id="SMS00959.1"/>
    </source>
</evidence>
<name>A0A1Y6ITF2_9VIBR</name>